<protein>
    <recommendedName>
        <fullName evidence="7">TonB-dependent receptor-like beta-barrel domain-containing protein</fullName>
    </recommendedName>
</protein>
<evidence type="ECO:0000256" key="1">
    <source>
        <dbReference type="ARBA" id="ARBA00004442"/>
    </source>
</evidence>
<name>A0A9D7SGE4_9BACT</name>
<dbReference type="EMBL" id="JADKIO010000008">
    <property type="protein sequence ID" value="MBK9797199.1"/>
    <property type="molecule type" value="Genomic_DNA"/>
</dbReference>
<dbReference type="Gene3D" id="2.40.170.20">
    <property type="entry name" value="TonB-dependent receptor, beta-barrel domain"/>
    <property type="match status" value="1"/>
</dbReference>
<dbReference type="InterPro" id="IPR036942">
    <property type="entry name" value="Beta-barrel_TonB_sf"/>
</dbReference>
<dbReference type="AlphaFoldDB" id="A0A9D7SGE4"/>
<proteinExistence type="predicted"/>
<sequence length="483" mass="51852">MIDGIDVTSPEAGTLRTNIAPELIQVQDVKTGAITAEYSARAGLFSSVTTKVGGNDFSAGLTAAFAPGSLQNSVAPDRFNVAERNSSDLSIWGMGPIIKDKLWCVVSAQQVKDEVKVKLASTATPTPGESRTGLLQDGTRLFAKLTWQITPSDILSATFNSNPFKFDNLGTPTTLTRRAAKTEQGGNRYILNYGHQWSNVFLDVRYARHQEDNKVIGLYTSEGPQNTIRSASPLTPLQQQLGNSSALDARKYEKDLGRADVTWLFDAAGSHTLKAGFQFGEEKLTQTVGVAQGALYDSFDVGTYTWGALPTSTMSGAKSVSITAINNDPALKAAFVGAGFTPTSTTTPGNFVTSDLNSYVFNEPNPIGGFYSYRTIQQSLASSTPKMKTQGFYVQDQWQLGRWTFSPGVRLDRNASSWPITARRCSRPTSPWPPGWASPGTPRGMASPRSTPTGAATSIPSSWTWCASPAASPAPCAWSRPAS</sequence>
<evidence type="ECO:0000256" key="4">
    <source>
        <dbReference type="SAM" id="MobiDB-lite"/>
    </source>
</evidence>
<comment type="caution">
    <text evidence="5">The sequence shown here is derived from an EMBL/GenBank/DDBJ whole genome shotgun (WGS) entry which is preliminary data.</text>
</comment>
<feature type="region of interest" description="Disordered" evidence="4">
    <location>
        <begin position="423"/>
        <end position="457"/>
    </location>
</feature>
<keyword evidence="3" id="KW-0998">Cell outer membrane</keyword>
<dbReference type="Proteomes" id="UP000886657">
    <property type="component" value="Unassembled WGS sequence"/>
</dbReference>
<evidence type="ECO:0008006" key="7">
    <source>
        <dbReference type="Google" id="ProtNLM"/>
    </source>
</evidence>
<evidence type="ECO:0000256" key="2">
    <source>
        <dbReference type="ARBA" id="ARBA00023136"/>
    </source>
</evidence>
<keyword evidence="2" id="KW-0472">Membrane</keyword>
<gene>
    <name evidence="5" type="ORF">IPP58_12005</name>
</gene>
<dbReference type="SUPFAM" id="SSF56935">
    <property type="entry name" value="Porins"/>
    <property type="match status" value="1"/>
</dbReference>
<evidence type="ECO:0000313" key="6">
    <source>
        <dbReference type="Proteomes" id="UP000886657"/>
    </source>
</evidence>
<dbReference type="GO" id="GO:0009279">
    <property type="term" value="C:cell outer membrane"/>
    <property type="evidence" value="ECO:0007669"/>
    <property type="project" value="UniProtKB-SubCell"/>
</dbReference>
<reference evidence="5" key="1">
    <citation type="submission" date="2020-10" db="EMBL/GenBank/DDBJ databases">
        <title>Connecting structure to function with the recovery of over 1000 high-quality activated sludge metagenome-assembled genomes encoding full-length rRNA genes using long-read sequencing.</title>
        <authorList>
            <person name="Singleton C.M."/>
            <person name="Petriglieri F."/>
            <person name="Kristensen J.M."/>
            <person name="Kirkegaard R.H."/>
            <person name="Michaelsen T.Y."/>
            <person name="Andersen M.H."/>
            <person name="Karst S.M."/>
            <person name="Dueholm M.S."/>
            <person name="Nielsen P.H."/>
            <person name="Albertsen M."/>
        </authorList>
    </citation>
    <scope>NUCLEOTIDE SEQUENCE</scope>
    <source>
        <strain evidence="5">Skiv_18-Q3-R9-52_MAXAC.067</strain>
    </source>
</reference>
<evidence type="ECO:0000313" key="5">
    <source>
        <dbReference type="EMBL" id="MBK9797199.1"/>
    </source>
</evidence>
<comment type="subcellular location">
    <subcellularLocation>
        <location evidence="1">Cell outer membrane</location>
    </subcellularLocation>
</comment>
<feature type="compositionally biased region" description="Polar residues" evidence="4">
    <location>
        <begin position="448"/>
        <end position="457"/>
    </location>
</feature>
<evidence type="ECO:0000256" key="3">
    <source>
        <dbReference type="ARBA" id="ARBA00023237"/>
    </source>
</evidence>
<accession>A0A9D7SGE4</accession>
<organism evidence="5 6">
    <name type="scientific">Candidatus Geothrix skivensis</name>
    <dbReference type="NCBI Taxonomy" id="2954439"/>
    <lineage>
        <taxon>Bacteria</taxon>
        <taxon>Pseudomonadati</taxon>
        <taxon>Acidobacteriota</taxon>
        <taxon>Holophagae</taxon>
        <taxon>Holophagales</taxon>
        <taxon>Holophagaceae</taxon>
        <taxon>Geothrix</taxon>
    </lineage>
</organism>